<gene>
    <name evidence="2" type="ORF">TPAB3V08_LOCUS1626</name>
</gene>
<organism evidence="2 3">
    <name type="scientific">Timema podura</name>
    <name type="common">Walking stick</name>
    <dbReference type="NCBI Taxonomy" id="61482"/>
    <lineage>
        <taxon>Eukaryota</taxon>
        <taxon>Metazoa</taxon>
        <taxon>Ecdysozoa</taxon>
        <taxon>Arthropoda</taxon>
        <taxon>Hexapoda</taxon>
        <taxon>Insecta</taxon>
        <taxon>Pterygota</taxon>
        <taxon>Neoptera</taxon>
        <taxon>Polyneoptera</taxon>
        <taxon>Phasmatodea</taxon>
        <taxon>Timematodea</taxon>
        <taxon>Timematoidea</taxon>
        <taxon>Timematidae</taxon>
        <taxon>Timema</taxon>
    </lineage>
</organism>
<accession>A0ABN7NNJ6</accession>
<feature type="region of interest" description="Disordered" evidence="1">
    <location>
        <begin position="1"/>
        <end position="28"/>
    </location>
</feature>
<name>A0ABN7NNJ6_TIMPD</name>
<feature type="region of interest" description="Disordered" evidence="1">
    <location>
        <begin position="65"/>
        <end position="85"/>
    </location>
</feature>
<evidence type="ECO:0000313" key="2">
    <source>
        <dbReference type="EMBL" id="CAG2054605.1"/>
    </source>
</evidence>
<reference evidence="2" key="1">
    <citation type="submission" date="2021-03" db="EMBL/GenBank/DDBJ databases">
        <authorList>
            <person name="Tran Van P."/>
        </authorList>
    </citation>
    <scope>NUCLEOTIDE SEQUENCE</scope>
</reference>
<keyword evidence="3" id="KW-1185">Reference proteome</keyword>
<evidence type="ECO:0000313" key="3">
    <source>
        <dbReference type="Proteomes" id="UP001153148"/>
    </source>
</evidence>
<sequence length="85" mass="9069">MYNQNNKRESTVSETTTTTLVGGTSINNDTNGSAAAMFTCGETMNTTTALLTAENAFEPLHETLHSGDHCLGHSRATSGRLRGTY</sequence>
<dbReference type="EMBL" id="CAJPIN010001518">
    <property type="protein sequence ID" value="CAG2054605.1"/>
    <property type="molecule type" value="Genomic_DNA"/>
</dbReference>
<protein>
    <submittedName>
        <fullName evidence="2">Uncharacterized protein</fullName>
    </submittedName>
</protein>
<proteinExistence type="predicted"/>
<feature type="compositionally biased region" description="Low complexity" evidence="1">
    <location>
        <begin position="12"/>
        <end position="24"/>
    </location>
</feature>
<dbReference type="Proteomes" id="UP001153148">
    <property type="component" value="Unassembled WGS sequence"/>
</dbReference>
<evidence type="ECO:0000256" key="1">
    <source>
        <dbReference type="SAM" id="MobiDB-lite"/>
    </source>
</evidence>
<feature type="compositionally biased region" description="Basic and acidic residues" evidence="1">
    <location>
        <begin position="1"/>
        <end position="11"/>
    </location>
</feature>
<comment type="caution">
    <text evidence="2">The sequence shown here is derived from an EMBL/GenBank/DDBJ whole genome shotgun (WGS) entry which is preliminary data.</text>
</comment>